<sequence>MATNPTPKWLVVPIRFANTLVPQATFRRCGLMPPVIEAALPARLTGRGGDGRRRNGPVGSDPEAWERIEKLGVLYGAASESKKGKDFTFVKTECQRAPGHGDTTFSVSALFDGHNGVSKSALVVGFVKADKDFKEIE</sequence>
<evidence type="ECO:0008006" key="3">
    <source>
        <dbReference type="Google" id="ProtNLM"/>
    </source>
</evidence>
<dbReference type="AlphaFoldDB" id="A0AAV8RCM3"/>
<gene>
    <name evidence="1" type="ORF">OPV22_015276</name>
</gene>
<comment type="caution">
    <text evidence="1">The sequence shown here is derived from an EMBL/GenBank/DDBJ whole genome shotgun (WGS) entry which is preliminary data.</text>
</comment>
<accession>A0AAV8RCM3</accession>
<reference evidence="1 2" key="1">
    <citation type="submission" date="2022-12" db="EMBL/GenBank/DDBJ databases">
        <title>Chromosome-scale assembly of the Ensete ventricosum genome.</title>
        <authorList>
            <person name="Dussert Y."/>
            <person name="Stocks J."/>
            <person name="Wendawek A."/>
            <person name="Woldeyes F."/>
            <person name="Nichols R.A."/>
            <person name="Borrell J.S."/>
        </authorList>
    </citation>
    <scope>NUCLEOTIDE SEQUENCE [LARGE SCALE GENOMIC DNA]</scope>
    <source>
        <strain evidence="2">cv. Maze</strain>
        <tissue evidence="1">Seeds</tissue>
    </source>
</reference>
<evidence type="ECO:0000313" key="2">
    <source>
        <dbReference type="Proteomes" id="UP001222027"/>
    </source>
</evidence>
<dbReference type="EMBL" id="JAQQAF010000004">
    <property type="protein sequence ID" value="KAJ8493555.1"/>
    <property type="molecule type" value="Genomic_DNA"/>
</dbReference>
<protein>
    <recommendedName>
        <fullName evidence="3">Protein-serine/threonine phosphatase</fullName>
    </recommendedName>
</protein>
<evidence type="ECO:0000313" key="1">
    <source>
        <dbReference type="EMBL" id="KAJ8493555.1"/>
    </source>
</evidence>
<name>A0AAV8RCM3_ENSVE</name>
<organism evidence="1 2">
    <name type="scientific">Ensete ventricosum</name>
    <name type="common">Abyssinian banana</name>
    <name type="synonym">Musa ensete</name>
    <dbReference type="NCBI Taxonomy" id="4639"/>
    <lineage>
        <taxon>Eukaryota</taxon>
        <taxon>Viridiplantae</taxon>
        <taxon>Streptophyta</taxon>
        <taxon>Embryophyta</taxon>
        <taxon>Tracheophyta</taxon>
        <taxon>Spermatophyta</taxon>
        <taxon>Magnoliopsida</taxon>
        <taxon>Liliopsida</taxon>
        <taxon>Zingiberales</taxon>
        <taxon>Musaceae</taxon>
        <taxon>Ensete</taxon>
    </lineage>
</organism>
<dbReference type="Proteomes" id="UP001222027">
    <property type="component" value="Unassembled WGS sequence"/>
</dbReference>
<keyword evidence="2" id="KW-1185">Reference proteome</keyword>
<proteinExistence type="predicted"/>